<protein>
    <submittedName>
        <fullName evidence="5">Site-specific integrase</fullName>
    </submittedName>
</protein>
<dbReference type="InterPro" id="IPR025269">
    <property type="entry name" value="SAM-like_dom"/>
</dbReference>
<comment type="caution">
    <text evidence="5">The sequence shown here is derived from an EMBL/GenBank/DDBJ whole genome shotgun (WGS) entry which is preliminary data.</text>
</comment>
<dbReference type="InterPro" id="IPR050090">
    <property type="entry name" value="Tyrosine_recombinase_XerCD"/>
</dbReference>
<evidence type="ECO:0000259" key="4">
    <source>
        <dbReference type="PROSITE" id="PS51898"/>
    </source>
</evidence>
<feature type="domain" description="Tyr recombinase" evidence="4">
    <location>
        <begin position="225"/>
        <end position="392"/>
    </location>
</feature>
<keyword evidence="3" id="KW-0233">DNA recombination</keyword>
<sequence length="400" mass="47393">MIPHMIPNLIPQHDTVKHSIMKYPSLRFVFDRKHVATKKKRGLVQLEVLSEGKRKWIGTGVKLYSDQWSDRKKVINSSEMLQLNQRLDEMMRVLQDWVNDLIRKKEAFEFEKMDAFLKYFNHSENYIEFLERRINERNDITESTRKSHRVLISSLKEFGGITYISDLTVQNIKLYDNWLHGKYKSQPTIHNYHKRNKVYIHEAMSLGLLKDYPYTGVIVKRGKYKRRRFLYQEELDKIRNAEIPNESIRRVRDLFVFQSFTGLSYADLAKFNFKRDVVQHEGKYIIYDMRIKTEEDYYIVLLSPALEVLKKYNYELPIISNTQYNLRLKLVADYAGLDKNLTTHMARHTFATLALTKGVQFKAVSKMLGHSSLKTTEEYAAILNKDVDKGYEMFEKQISG</sequence>
<dbReference type="Pfam" id="PF17293">
    <property type="entry name" value="Arm-DNA-bind_5"/>
    <property type="match status" value="1"/>
</dbReference>
<evidence type="ECO:0000256" key="3">
    <source>
        <dbReference type="ARBA" id="ARBA00023172"/>
    </source>
</evidence>
<dbReference type="CDD" id="cd01185">
    <property type="entry name" value="INTN1_C_like"/>
    <property type="match status" value="1"/>
</dbReference>
<reference evidence="5 6" key="1">
    <citation type="submission" date="2018-08" db="EMBL/GenBank/DDBJ databases">
        <title>A genome reference for cultivated species of the human gut microbiota.</title>
        <authorList>
            <person name="Zou Y."/>
            <person name="Xue W."/>
            <person name="Luo G."/>
        </authorList>
    </citation>
    <scope>NUCLEOTIDE SEQUENCE [LARGE SCALE GENOMIC DNA]</scope>
    <source>
        <strain evidence="5 6">AF31-23</strain>
    </source>
</reference>
<evidence type="ECO:0000256" key="1">
    <source>
        <dbReference type="ARBA" id="ARBA00008857"/>
    </source>
</evidence>
<organism evidence="5 6">
    <name type="scientific">Bacteroides intestinalis</name>
    <dbReference type="NCBI Taxonomy" id="329854"/>
    <lineage>
        <taxon>Bacteria</taxon>
        <taxon>Pseudomonadati</taxon>
        <taxon>Bacteroidota</taxon>
        <taxon>Bacteroidia</taxon>
        <taxon>Bacteroidales</taxon>
        <taxon>Bacteroidaceae</taxon>
        <taxon>Bacteroides</taxon>
    </lineage>
</organism>
<dbReference type="PANTHER" id="PTHR30349:SF64">
    <property type="entry name" value="PROPHAGE INTEGRASE INTD-RELATED"/>
    <property type="match status" value="1"/>
</dbReference>
<dbReference type="PANTHER" id="PTHR30349">
    <property type="entry name" value="PHAGE INTEGRASE-RELATED"/>
    <property type="match status" value="1"/>
</dbReference>
<dbReference type="GO" id="GO:0015074">
    <property type="term" value="P:DNA integration"/>
    <property type="evidence" value="ECO:0007669"/>
    <property type="project" value="InterPro"/>
</dbReference>
<comment type="similarity">
    <text evidence="1">Belongs to the 'phage' integrase family.</text>
</comment>
<dbReference type="Gene3D" id="1.10.443.10">
    <property type="entry name" value="Intergrase catalytic core"/>
    <property type="match status" value="1"/>
</dbReference>
<dbReference type="GO" id="GO:0003677">
    <property type="term" value="F:DNA binding"/>
    <property type="evidence" value="ECO:0007669"/>
    <property type="project" value="UniProtKB-KW"/>
</dbReference>
<dbReference type="GO" id="GO:0006310">
    <property type="term" value="P:DNA recombination"/>
    <property type="evidence" value="ECO:0007669"/>
    <property type="project" value="UniProtKB-KW"/>
</dbReference>
<dbReference type="Gene3D" id="1.10.150.130">
    <property type="match status" value="1"/>
</dbReference>
<dbReference type="InterPro" id="IPR010998">
    <property type="entry name" value="Integrase_recombinase_N"/>
</dbReference>
<dbReference type="InterPro" id="IPR013762">
    <property type="entry name" value="Integrase-like_cat_sf"/>
</dbReference>
<dbReference type="Pfam" id="PF13102">
    <property type="entry name" value="Phage_int_SAM_5"/>
    <property type="match status" value="1"/>
</dbReference>
<evidence type="ECO:0000313" key="6">
    <source>
        <dbReference type="Proteomes" id="UP000286003"/>
    </source>
</evidence>
<dbReference type="InterPro" id="IPR011010">
    <property type="entry name" value="DNA_brk_join_enz"/>
</dbReference>
<evidence type="ECO:0000313" key="5">
    <source>
        <dbReference type="EMBL" id="RHN06415.1"/>
    </source>
</evidence>
<dbReference type="Pfam" id="PF00589">
    <property type="entry name" value="Phage_integrase"/>
    <property type="match status" value="1"/>
</dbReference>
<proteinExistence type="inferred from homology"/>
<keyword evidence="2" id="KW-0238">DNA-binding</keyword>
<dbReference type="AlphaFoldDB" id="A0AB37MAP8"/>
<dbReference type="SUPFAM" id="SSF56349">
    <property type="entry name" value="DNA breaking-rejoining enzymes"/>
    <property type="match status" value="1"/>
</dbReference>
<name>A0AB37MAP8_9BACE</name>
<gene>
    <name evidence="5" type="ORF">DWZ32_11330</name>
</gene>
<dbReference type="EMBL" id="QRQM01000012">
    <property type="protein sequence ID" value="RHN06415.1"/>
    <property type="molecule type" value="Genomic_DNA"/>
</dbReference>
<dbReference type="InterPro" id="IPR035386">
    <property type="entry name" value="Arm-DNA-bind_5"/>
</dbReference>
<dbReference type="InterPro" id="IPR002104">
    <property type="entry name" value="Integrase_catalytic"/>
</dbReference>
<dbReference type="Proteomes" id="UP000286003">
    <property type="component" value="Unassembled WGS sequence"/>
</dbReference>
<dbReference type="PROSITE" id="PS51898">
    <property type="entry name" value="TYR_RECOMBINASE"/>
    <property type="match status" value="1"/>
</dbReference>
<evidence type="ECO:0000256" key="2">
    <source>
        <dbReference type="ARBA" id="ARBA00023125"/>
    </source>
</evidence>
<accession>A0AB37MAP8</accession>